<dbReference type="HAMAP" id="MF_01131">
    <property type="entry name" value="Rex"/>
    <property type="match status" value="1"/>
</dbReference>
<dbReference type="InterPro" id="IPR036388">
    <property type="entry name" value="WH-like_DNA-bd_sf"/>
</dbReference>
<dbReference type="Gene3D" id="1.10.10.10">
    <property type="entry name" value="Winged helix-like DNA-binding domain superfamily/Winged helix DNA-binding domain"/>
    <property type="match status" value="1"/>
</dbReference>
<organism evidence="9 10">
    <name type="scientific">Aerophobetes bacterium</name>
    <dbReference type="NCBI Taxonomy" id="2030807"/>
    <lineage>
        <taxon>Bacteria</taxon>
        <taxon>Candidatus Aerophobota</taxon>
    </lineage>
</organism>
<comment type="similarity">
    <text evidence="7">Belongs to the transcriptional regulatory Rex family.</text>
</comment>
<evidence type="ECO:0000256" key="7">
    <source>
        <dbReference type="HAMAP-Rule" id="MF_01131"/>
    </source>
</evidence>
<dbReference type="SMART" id="SM00881">
    <property type="entry name" value="CoA_binding"/>
    <property type="match status" value="1"/>
</dbReference>
<reference evidence="9 10" key="1">
    <citation type="submission" date="2018-06" db="EMBL/GenBank/DDBJ databases">
        <title>Extensive metabolic versatility and redundancy in microbially diverse, dynamic hydrothermal sediments.</title>
        <authorList>
            <person name="Dombrowski N."/>
            <person name="Teske A."/>
            <person name="Baker B.J."/>
        </authorList>
    </citation>
    <scope>NUCLEOTIDE SEQUENCE [LARGE SCALE GENOMIC DNA]</scope>
    <source>
        <strain evidence="9">B19_G9</strain>
    </source>
</reference>
<dbReference type="InterPro" id="IPR003781">
    <property type="entry name" value="CoA-bd"/>
</dbReference>
<evidence type="ECO:0000259" key="8">
    <source>
        <dbReference type="SMART" id="SM00881"/>
    </source>
</evidence>
<dbReference type="InterPro" id="IPR022876">
    <property type="entry name" value="Tscrpt_rep_Rex"/>
</dbReference>
<dbReference type="SUPFAM" id="SSF46785">
    <property type="entry name" value="Winged helix' DNA-binding domain"/>
    <property type="match status" value="1"/>
</dbReference>
<dbReference type="GO" id="GO:0005737">
    <property type="term" value="C:cytoplasm"/>
    <property type="evidence" value="ECO:0007669"/>
    <property type="project" value="UniProtKB-SubCell"/>
</dbReference>
<keyword evidence="5 7" id="KW-0238">DNA-binding</keyword>
<evidence type="ECO:0000256" key="6">
    <source>
        <dbReference type="ARBA" id="ARBA00023163"/>
    </source>
</evidence>
<dbReference type="NCBIfam" id="NF003989">
    <property type="entry name" value="PRK05472.1-3"/>
    <property type="match status" value="1"/>
</dbReference>
<feature type="binding site" evidence="7">
    <location>
        <begin position="89"/>
        <end position="94"/>
    </location>
    <ligand>
        <name>NAD(+)</name>
        <dbReference type="ChEBI" id="CHEBI:57540"/>
    </ligand>
</feature>
<dbReference type="PANTHER" id="PTHR35786:SF1">
    <property type="entry name" value="REDOX-SENSING TRANSCRIPTIONAL REPRESSOR REX 1"/>
    <property type="match status" value="1"/>
</dbReference>
<dbReference type="SUPFAM" id="SSF51735">
    <property type="entry name" value="NAD(P)-binding Rossmann-fold domains"/>
    <property type="match status" value="1"/>
</dbReference>
<dbReference type="InterPro" id="IPR009718">
    <property type="entry name" value="Rex_DNA-bd_C_dom"/>
</dbReference>
<comment type="caution">
    <text evidence="7">Lacks conserved residue(s) required for the propagation of feature annotation.</text>
</comment>
<keyword evidence="1 7" id="KW-0963">Cytoplasm</keyword>
<dbReference type="Pfam" id="PF06971">
    <property type="entry name" value="Put_DNA-bind_N"/>
    <property type="match status" value="1"/>
</dbReference>
<keyword evidence="4 7" id="KW-0520">NAD</keyword>
<feature type="domain" description="CoA-binding" evidence="8">
    <location>
        <begin position="78"/>
        <end position="179"/>
    </location>
</feature>
<gene>
    <name evidence="7" type="primary">rex</name>
    <name evidence="9" type="ORF">DRI96_04610</name>
</gene>
<dbReference type="InterPro" id="IPR036291">
    <property type="entry name" value="NAD(P)-bd_dom_sf"/>
</dbReference>
<sequence length="211" mass="23803">MSNKEKAPENTAVRLSLCLRYLREMKDDENISSEQLAQLTGIPSARIRKDLSYFGQFGTPGKGYTVGKLKEQISKALGLDRQWNIALVGVGKLGRALLNYLTFKKSSFHIRAGFDVEREKIGKKISGVKIYDPYQMPKIIREKKIHMGIVTVPQKAAQEAVDLLVISRIKAILNFSPARVVVPRYVKLRNVDLASQIEVIPFYLAKDNILE</sequence>
<protein>
    <recommendedName>
        <fullName evidence="7">Redox-sensing transcriptional repressor Rex</fullName>
    </recommendedName>
</protein>
<evidence type="ECO:0000256" key="1">
    <source>
        <dbReference type="ARBA" id="ARBA00022490"/>
    </source>
</evidence>
<dbReference type="GO" id="GO:0051775">
    <property type="term" value="P:response to redox state"/>
    <property type="evidence" value="ECO:0007669"/>
    <property type="project" value="InterPro"/>
</dbReference>
<evidence type="ECO:0000313" key="9">
    <source>
        <dbReference type="EMBL" id="RLE12406.1"/>
    </source>
</evidence>
<dbReference type="Gene3D" id="3.40.50.720">
    <property type="entry name" value="NAD(P)-binding Rossmann-like Domain"/>
    <property type="match status" value="1"/>
</dbReference>
<keyword evidence="3 7" id="KW-0805">Transcription regulation</keyword>
<comment type="function">
    <text evidence="7">Modulates transcription in response to changes in cellular NADH/NAD(+) redox state.</text>
</comment>
<dbReference type="Proteomes" id="UP000267654">
    <property type="component" value="Unassembled WGS sequence"/>
</dbReference>
<dbReference type="NCBIfam" id="NF003995">
    <property type="entry name" value="PRK05472.2-4"/>
    <property type="match status" value="1"/>
</dbReference>
<evidence type="ECO:0000256" key="4">
    <source>
        <dbReference type="ARBA" id="ARBA00023027"/>
    </source>
</evidence>
<dbReference type="EMBL" id="QMQB01000161">
    <property type="protein sequence ID" value="RLE12406.1"/>
    <property type="molecule type" value="Genomic_DNA"/>
</dbReference>
<dbReference type="PANTHER" id="PTHR35786">
    <property type="entry name" value="REDOX-SENSING TRANSCRIPTIONAL REPRESSOR REX"/>
    <property type="match status" value="1"/>
</dbReference>
<evidence type="ECO:0000256" key="2">
    <source>
        <dbReference type="ARBA" id="ARBA00022491"/>
    </source>
</evidence>
<evidence type="ECO:0000313" key="10">
    <source>
        <dbReference type="Proteomes" id="UP000267654"/>
    </source>
</evidence>
<dbReference type="NCBIfam" id="NF003994">
    <property type="entry name" value="PRK05472.2-3"/>
    <property type="match status" value="1"/>
</dbReference>
<dbReference type="InterPro" id="IPR036390">
    <property type="entry name" value="WH_DNA-bd_sf"/>
</dbReference>
<dbReference type="InterPro" id="IPR058236">
    <property type="entry name" value="Rex_actinobacterial-type"/>
</dbReference>
<proteinExistence type="inferred from homology"/>
<dbReference type="Pfam" id="PF02629">
    <property type="entry name" value="CoA_binding"/>
    <property type="match status" value="1"/>
</dbReference>
<evidence type="ECO:0000256" key="5">
    <source>
        <dbReference type="ARBA" id="ARBA00023125"/>
    </source>
</evidence>
<comment type="subunit">
    <text evidence="7">Homodimer.</text>
</comment>
<name>A0A662DER0_UNCAE</name>
<evidence type="ECO:0000256" key="3">
    <source>
        <dbReference type="ARBA" id="ARBA00023015"/>
    </source>
</evidence>
<accession>A0A662DER0</accession>
<keyword evidence="6 7" id="KW-0804">Transcription</keyword>
<comment type="caution">
    <text evidence="9">The sequence shown here is derived from an EMBL/GenBank/DDBJ whole genome shotgun (WGS) entry which is preliminary data.</text>
</comment>
<dbReference type="GO" id="GO:0003677">
    <property type="term" value="F:DNA binding"/>
    <property type="evidence" value="ECO:0007669"/>
    <property type="project" value="UniProtKB-UniRule"/>
</dbReference>
<dbReference type="GO" id="GO:0045892">
    <property type="term" value="P:negative regulation of DNA-templated transcription"/>
    <property type="evidence" value="ECO:0007669"/>
    <property type="project" value="InterPro"/>
</dbReference>
<dbReference type="NCBIfam" id="NF003996">
    <property type="entry name" value="PRK05472.2-5"/>
    <property type="match status" value="1"/>
</dbReference>
<dbReference type="AlphaFoldDB" id="A0A662DER0"/>
<comment type="subcellular location">
    <subcellularLocation>
        <location evidence="7">Cytoplasm</location>
    </subcellularLocation>
</comment>
<dbReference type="NCBIfam" id="NF003993">
    <property type="entry name" value="PRK05472.2-2"/>
    <property type="match status" value="1"/>
</dbReference>
<dbReference type="GO" id="GO:0003700">
    <property type="term" value="F:DNA-binding transcription factor activity"/>
    <property type="evidence" value="ECO:0007669"/>
    <property type="project" value="UniProtKB-UniRule"/>
</dbReference>
<keyword evidence="2 7" id="KW-0678">Repressor</keyword>